<protein>
    <recommendedName>
        <fullName evidence="4">Type-4 uracil-DNA glycosylase</fullName>
        <ecNumber evidence="3">3.2.2.27</ecNumber>
    </recommendedName>
</protein>
<dbReference type="GO" id="GO:0051539">
    <property type="term" value="F:4 iron, 4 sulfur cluster binding"/>
    <property type="evidence" value="ECO:0007669"/>
    <property type="project" value="UniProtKB-KW"/>
</dbReference>
<evidence type="ECO:0000256" key="1">
    <source>
        <dbReference type="ARBA" id="ARBA00001400"/>
    </source>
</evidence>
<dbReference type="SMART" id="SM00986">
    <property type="entry name" value="UDG"/>
    <property type="match status" value="1"/>
</dbReference>
<dbReference type="Proteomes" id="UP000593915">
    <property type="component" value="Chromosome"/>
</dbReference>
<keyword evidence="11" id="KW-0234">DNA repair</keyword>
<dbReference type="SMART" id="SM00987">
    <property type="entry name" value="UreE_C"/>
    <property type="match status" value="1"/>
</dbReference>
<evidence type="ECO:0000256" key="3">
    <source>
        <dbReference type="ARBA" id="ARBA00012030"/>
    </source>
</evidence>
<comment type="similarity">
    <text evidence="2">Belongs to the uracil-DNA glycosylase (UDG) superfamily. Type 4 (UDGa) family.</text>
</comment>
<evidence type="ECO:0000256" key="5">
    <source>
        <dbReference type="ARBA" id="ARBA00022485"/>
    </source>
</evidence>
<evidence type="ECO:0000256" key="7">
    <source>
        <dbReference type="ARBA" id="ARBA00022763"/>
    </source>
</evidence>
<proteinExistence type="inferred from homology"/>
<keyword evidence="8" id="KW-0378">Hydrolase</keyword>
<dbReference type="InterPro" id="IPR005273">
    <property type="entry name" value="Ura-DNA_glyco_family4"/>
</dbReference>
<dbReference type="PANTHER" id="PTHR33693">
    <property type="entry name" value="TYPE-5 URACIL-DNA GLYCOSYLASE"/>
    <property type="match status" value="1"/>
</dbReference>
<dbReference type="Pfam" id="PF03167">
    <property type="entry name" value="UDG"/>
    <property type="match status" value="1"/>
</dbReference>
<keyword evidence="5" id="KW-0004">4Fe-4S</keyword>
<dbReference type="InterPro" id="IPR036895">
    <property type="entry name" value="Uracil-DNA_glycosylase-like_sf"/>
</dbReference>
<dbReference type="GO" id="GO:0006281">
    <property type="term" value="P:DNA repair"/>
    <property type="evidence" value="ECO:0007669"/>
    <property type="project" value="UniProtKB-KW"/>
</dbReference>
<organism evidence="13 14">
    <name type="scientific">Treponema pedis</name>
    <dbReference type="NCBI Taxonomy" id="409322"/>
    <lineage>
        <taxon>Bacteria</taxon>
        <taxon>Pseudomonadati</taxon>
        <taxon>Spirochaetota</taxon>
        <taxon>Spirochaetia</taxon>
        <taxon>Spirochaetales</taxon>
        <taxon>Treponemataceae</taxon>
        <taxon>Treponema</taxon>
    </lineage>
</organism>
<keyword evidence="10" id="KW-0411">Iron-sulfur</keyword>
<dbReference type="GO" id="GO:0004844">
    <property type="term" value="F:uracil DNA N-glycosylase activity"/>
    <property type="evidence" value="ECO:0007669"/>
    <property type="project" value="UniProtKB-EC"/>
</dbReference>
<sequence length="300" mass="33589">MKAEDKKTLYKFFLTASAYISGFKTEEIEPVFSDDFTKPEEPIIQPVKTQKDMVRIPGHSGVSEKASKGVVGDVFFSADNEMPYKKEPENQALNLLRIYKEISVCRACRLCERRKNTVPGEGPENFQGGLYSNAEGQNAFSQLNEKIEVMVIGEGPGADEDAQGRPFVGRAGQLLDKMLAAIQLFRTHNCYITNVVKCRPPNNRDPLPDETAACRGFLDGQIAIIKPKAILVVGRVALQNLLHISDGIGKMHGRFLEYNGIPLMATYHPSALLRDENLKRPAWEDLKLFRSKLNEIKNTF</sequence>
<feature type="domain" description="Uracil-DNA glycosylase-like" evidence="12">
    <location>
        <begin position="140"/>
        <end position="287"/>
    </location>
</feature>
<evidence type="ECO:0000256" key="4">
    <source>
        <dbReference type="ARBA" id="ARBA00019403"/>
    </source>
</evidence>
<dbReference type="InterPro" id="IPR051536">
    <property type="entry name" value="UDG_Type-4/5"/>
</dbReference>
<evidence type="ECO:0000256" key="6">
    <source>
        <dbReference type="ARBA" id="ARBA00022723"/>
    </source>
</evidence>
<evidence type="ECO:0000256" key="8">
    <source>
        <dbReference type="ARBA" id="ARBA00022801"/>
    </source>
</evidence>
<name>A0A7S6WMZ2_9SPIR</name>
<dbReference type="RefSeq" id="WP_194075715.1">
    <property type="nucleotide sequence ID" value="NZ_CP061839.1"/>
</dbReference>
<dbReference type="PANTHER" id="PTHR33693:SF1">
    <property type="entry name" value="TYPE-4 URACIL-DNA GLYCOSYLASE"/>
    <property type="match status" value="1"/>
</dbReference>
<dbReference type="Gene3D" id="3.40.470.10">
    <property type="entry name" value="Uracil-DNA glycosylase-like domain"/>
    <property type="match status" value="1"/>
</dbReference>
<evidence type="ECO:0000256" key="2">
    <source>
        <dbReference type="ARBA" id="ARBA00006521"/>
    </source>
</evidence>
<dbReference type="CDD" id="cd10030">
    <property type="entry name" value="UDG-F4_TTUDGA_SPO1dp_like"/>
    <property type="match status" value="1"/>
</dbReference>
<comment type="catalytic activity">
    <reaction evidence="1">
        <text>Hydrolyzes single-stranded DNA or mismatched double-stranded DNA and polynucleotides, releasing free uracil.</text>
        <dbReference type="EC" id="3.2.2.27"/>
    </reaction>
</comment>
<evidence type="ECO:0000256" key="11">
    <source>
        <dbReference type="ARBA" id="ARBA00023204"/>
    </source>
</evidence>
<accession>A0A7S6WMZ2</accession>
<dbReference type="EMBL" id="CP061839">
    <property type="protein sequence ID" value="QOW60120.1"/>
    <property type="molecule type" value="Genomic_DNA"/>
</dbReference>
<keyword evidence="7" id="KW-0227">DNA damage</keyword>
<gene>
    <name evidence="13" type="ORF">IFE08_09745</name>
</gene>
<evidence type="ECO:0000256" key="9">
    <source>
        <dbReference type="ARBA" id="ARBA00023004"/>
    </source>
</evidence>
<evidence type="ECO:0000313" key="13">
    <source>
        <dbReference type="EMBL" id="QOW60120.1"/>
    </source>
</evidence>
<dbReference type="InterPro" id="IPR005122">
    <property type="entry name" value="Uracil-DNA_glycosylase-like"/>
</dbReference>
<dbReference type="NCBIfam" id="TIGR00758">
    <property type="entry name" value="UDG_fam4"/>
    <property type="match status" value="1"/>
</dbReference>
<dbReference type="SUPFAM" id="SSF52141">
    <property type="entry name" value="Uracil-DNA glycosylase-like"/>
    <property type="match status" value="1"/>
</dbReference>
<evidence type="ECO:0000256" key="10">
    <source>
        <dbReference type="ARBA" id="ARBA00023014"/>
    </source>
</evidence>
<dbReference type="GO" id="GO:0046872">
    <property type="term" value="F:metal ion binding"/>
    <property type="evidence" value="ECO:0007669"/>
    <property type="project" value="UniProtKB-KW"/>
</dbReference>
<dbReference type="EC" id="3.2.2.27" evidence="3"/>
<keyword evidence="6" id="KW-0479">Metal-binding</keyword>
<evidence type="ECO:0000313" key="14">
    <source>
        <dbReference type="Proteomes" id="UP000593915"/>
    </source>
</evidence>
<dbReference type="AlphaFoldDB" id="A0A7S6WMZ2"/>
<evidence type="ECO:0000259" key="12">
    <source>
        <dbReference type="SMART" id="SM00986"/>
    </source>
</evidence>
<keyword evidence="9" id="KW-0408">Iron</keyword>
<reference evidence="13 14" key="1">
    <citation type="submission" date="2020-09" db="EMBL/GenBank/DDBJ databases">
        <title>Characterization of Treponema spp. from bovine digital dermatitis in Korea.</title>
        <authorList>
            <person name="Espiritu H.M."/>
            <person name="Cho Y.I."/>
            <person name="Mamuad L."/>
        </authorList>
    </citation>
    <scope>NUCLEOTIDE SEQUENCE [LARGE SCALE GENOMIC DNA]</scope>
    <source>
        <strain evidence="13 14">KS1</strain>
    </source>
</reference>